<proteinExistence type="predicted"/>
<keyword evidence="1" id="KW-1133">Transmembrane helix</keyword>
<gene>
    <name evidence="2" type="ORF">AVEN_163342_1</name>
</gene>
<organism evidence="2 3">
    <name type="scientific">Araneus ventricosus</name>
    <name type="common">Orbweaver spider</name>
    <name type="synonym">Epeira ventricosa</name>
    <dbReference type="NCBI Taxonomy" id="182803"/>
    <lineage>
        <taxon>Eukaryota</taxon>
        <taxon>Metazoa</taxon>
        <taxon>Ecdysozoa</taxon>
        <taxon>Arthropoda</taxon>
        <taxon>Chelicerata</taxon>
        <taxon>Arachnida</taxon>
        <taxon>Araneae</taxon>
        <taxon>Araneomorphae</taxon>
        <taxon>Entelegynae</taxon>
        <taxon>Araneoidea</taxon>
        <taxon>Araneidae</taxon>
        <taxon>Araneus</taxon>
    </lineage>
</organism>
<evidence type="ECO:0000313" key="3">
    <source>
        <dbReference type="Proteomes" id="UP000499080"/>
    </source>
</evidence>
<keyword evidence="3" id="KW-1185">Reference proteome</keyword>
<accession>A0A4Y2U394</accession>
<dbReference type="EMBL" id="BGPR01032556">
    <property type="protein sequence ID" value="GBO06136.1"/>
    <property type="molecule type" value="Genomic_DNA"/>
</dbReference>
<dbReference type="AlphaFoldDB" id="A0A4Y2U394"/>
<name>A0A4Y2U394_ARAVE</name>
<comment type="caution">
    <text evidence="2">The sequence shown here is derived from an EMBL/GenBank/DDBJ whole genome shotgun (WGS) entry which is preliminary data.</text>
</comment>
<protein>
    <submittedName>
        <fullName evidence="2">Uncharacterized protein</fullName>
    </submittedName>
</protein>
<feature type="transmembrane region" description="Helical" evidence="1">
    <location>
        <begin position="27"/>
        <end position="45"/>
    </location>
</feature>
<keyword evidence="1" id="KW-0472">Membrane</keyword>
<keyword evidence="1" id="KW-0812">Transmembrane</keyword>
<evidence type="ECO:0000256" key="1">
    <source>
        <dbReference type="SAM" id="Phobius"/>
    </source>
</evidence>
<reference evidence="2 3" key="1">
    <citation type="journal article" date="2019" name="Sci. Rep.">
        <title>Orb-weaving spider Araneus ventricosus genome elucidates the spidroin gene catalogue.</title>
        <authorList>
            <person name="Kono N."/>
            <person name="Nakamura H."/>
            <person name="Ohtoshi R."/>
            <person name="Moran D.A.P."/>
            <person name="Shinohara A."/>
            <person name="Yoshida Y."/>
            <person name="Fujiwara M."/>
            <person name="Mori M."/>
            <person name="Tomita M."/>
            <person name="Arakawa K."/>
        </authorList>
    </citation>
    <scope>NUCLEOTIDE SEQUENCE [LARGE SCALE GENOMIC DNA]</scope>
</reference>
<sequence length="106" mass="11643">METAFNENAHFCCVPSEQYSDKCMHKMYVVLKLILVLWISVGPLWSSGKADLGTGGSQVRNSIPLKIRRVWGLLHAKSYVVAKRPLVSVARKFGEGDASSGAVHVI</sequence>
<evidence type="ECO:0000313" key="2">
    <source>
        <dbReference type="EMBL" id="GBO06136.1"/>
    </source>
</evidence>
<dbReference type="Proteomes" id="UP000499080">
    <property type="component" value="Unassembled WGS sequence"/>
</dbReference>